<dbReference type="Gene3D" id="3.30.300.30">
    <property type="match status" value="1"/>
</dbReference>
<dbReference type="CDD" id="cd19531">
    <property type="entry name" value="LCL_NRPS-like"/>
    <property type="match status" value="1"/>
</dbReference>
<dbReference type="Gene3D" id="3.40.50.980">
    <property type="match status" value="2"/>
</dbReference>
<dbReference type="InterPro" id="IPR001242">
    <property type="entry name" value="Condensation_dom"/>
</dbReference>
<comment type="cofactor">
    <cofactor evidence="1">
        <name>pantetheine 4'-phosphate</name>
        <dbReference type="ChEBI" id="CHEBI:47942"/>
    </cofactor>
</comment>
<dbReference type="InterPro" id="IPR010071">
    <property type="entry name" value="AA_adenyl_dom"/>
</dbReference>
<evidence type="ECO:0000313" key="6">
    <source>
        <dbReference type="EMBL" id="RDG34967.1"/>
    </source>
</evidence>
<dbReference type="InterPro" id="IPR029058">
    <property type="entry name" value="AB_hydrolase_fold"/>
</dbReference>
<dbReference type="Proteomes" id="UP000253741">
    <property type="component" value="Unassembled WGS sequence"/>
</dbReference>
<dbReference type="InterPro" id="IPR023213">
    <property type="entry name" value="CAT-like_dom_sf"/>
</dbReference>
<dbReference type="OrthoDB" id="2472181at2"/>
<dbReference type="InterPro" id="IPR009081">
    <property type="entry name" value="PP-bd_ACP"/>
</dbReference>
<dbReference type="Pfam" id="PF13193">
    <property type="entry name" value="AMP-binding_C"/>
    <property type="match status" value="1"/>
</dbReference>
<dbReference type="RefSeq" id="WP_114626630.1">
    <property type="nucleotide sequence ID" value="NZ_QQNA01000260.1"/>
</dbReference>
<reference evidence="6 7" key="1">
    <citation type="submission" date="2018-07" db="EMBL/GenBank/DDBJ databases">
        <title>Streptomyces species from bats.</title>
        <authorList>
            <person name="Dunlap C."/>
        </authorList>
    </citation>
    <scope>NUCLEOTIDE SEQUENCE [LARGE SCALE GENOMIC DNA]</scope>
    <source>
        <strain evidence="6 7">AC230</strain>
    </source>
</reference>
<protein>
    <submittedName>
        <fullName evidence="6">Amino acid adenylation domain-containing protein</fullName>
    </submittedName>
</protein>
<feature type="region of interest" description="Disordered" evidence="4">
    <location>
        <begin position="1325"/>
        <end position="1351"/>
    </location>
</feature>
<dbReference type="NCBIfam" id="TIGR01733">
    <property type="entry name" value="AA-adenyl-dom"/>
    <property type="match status" value="1"/>
</dbReference>
<organism evidence="6 7">
    <name type="scientific">Streptomyces corynorhini</name>
    <dbReference type="NCBI Taxonomy" id="2282652"/>
    <lineage>
        <taxon>Bacteria</taxon>
        <taxon>Bacillati</taxon>
        <taxon>Actinomycetota</taxon>
        <taxon>Actinomycetes</taxon>
        <taxon>Kitasatosporales</taxon>
        <taxon>Streptomycetaceae</taxon>
        <taxon>Streptomyces</taxon>
    </lineage>
</organism>
<dbReference type="InterPro" id="IPR025110">
    <property type="entry name" value="AMP-bd_C"/>
</dbReference>
<dbReference type="GO" id="GO:0031177">
    <property type="term" value="F:phosphopantetheine binding"/>
    <property type="evidence" value="ECO:0007669"/>
    <property type="project" value="InterPro"/>
</dbReference>
<dbReference type="EMBL" id="QQNA01000260">
    <property type="protein sequence ID" value="RDG34967.1"/>
    <property type="molecule type" value="Genomic_DNA"/>
</dbReference>
<dbReference type="GO" id="GO:0005737">
    <property type="term" value="C:cytoplasm"/>
    <property type="evidence" value="ECO:0007669"/>
    <property type="project" value="TreeGrafter"/>
</dbReference>
<evidence type="ECO:0000256" key="4">
    <source>
        <dbReference type="SAM" id="MobiDB-lite"/>
    </source>
</evidence>
<gene>
    <name evidence="6" type="ORF">DVH02_27835</name>
</gene>
<dbReference type="Gene3D" id="1.10.1200.10">
    <property type="entry name" value="ACP-like"/>
    <property type="match status" value="1"/>
</dbReference>
<dbReference type="SUPFAM" id="SSF56801">
    <property type="entry name" value="Acetyl-CoA synthetase-like"/>
    <property type="match status" value="1"/>
</dbReference>
<keyword evidence="3" id="KW-0597">Phosphoprotein</keyword>
<feature type="compositionally biased region" description="Basic and acidic residues" evidence="4">
    <location>
        <begin position="1336"/>
        <end position="1351"/>
    </location>
</feature>
<dbReference type="PROSITE" id="PS00455">
    <property type="entry name" value="AMP_BINDING"/>
    <property type="match status" value="1"/>
</dbReference>
<dbReference type="GO" id="GO:0044550">
    <property type="term" value="P:secondary metabolite biosynthetic process"/>
    <property type="evidence" value="ECO:0007669"/>
    <property type="project" value="TreeGrafter"/>
</dbReference>
<dbReference type="PANTHER" id="PTHR45527:SF1">
    <property type="entry name" value="FATTY ACID SYNTHASE"/>
    <property type="match status" value="1"/>
</dbReference>
<name>A0A370AZ76_9ACTN</name>
<dbReference type="Pfam" id="PF00668">
    <property type="entry name" value="Condensation"/>
    <property type="match status" value="1"/>
</dbReference>
<sequence length="1351" mass="146080">MRGANEAYNEAIAYSLRGPLDRAALARALDSLVARHEVLRTRLVPHGGAVHQRIDPPDTGYALAADDLTGCPDAEDRLAALRREEAEAPFDLSRGPLGRGRLITLAADRHVLLLTLHHTVFDGWSMNVMMRELGLLYTALLRGESDPLPPLPLQYADYARRQDLRASGAEHAAQSAYWQERLTGVPPLLELPTDRPRPPEQDYSGGRVRITLDGELTSALRSLARRHGGTLFVAVLTGWSIVLSRLTDRRDIVVGTPTANRRGGDLSGLIGFFVNSLALRTDLSGSPTGSELLKRVRGVVREALDHQDLPFERVVELVNPARSVAHNPLFQTMLAWVPSRKDMLDLPGIEAAPLDIPFAPARFDLALSMAEEDGRVVGHLDYATALFDRETVERYAAYLRHVLAQLAEHPDREVADLALMDARERAELLADWDATDGTRALAPSGSGGLVERFEAWVRARPDGTALVLAGERLDYATLERRANRLAHALIARGVGPEVVVGLHTGRTAELVVGVLGILKAGGAYLPLDPAQPVARLAAMVEDAAPALVLSAVSARGLVRTDTDTGTGTGTHTGIDVGTGVSADARVSAEAAANANADADAAASAEAGVAEPPGDWLSFAAVESEGTREDAPGVAVRPAHPAYVIHTSGSTGRPKGVVVTHGNVLNLFDTWLARFGGTPGEATSAWSGIGFDASVHEILLPLTTGAVLHPVPDELRGDPRALLEWMREHRVVQAFLPPSYVKWIDEEPEIRLKGLALRQLLTGVEPLPEKALYRMRQILPDLRVCYGYGPTETTLYSTAYTDPGPVERQCPIGRPLDNTRLYLLDERLAPVPPGVTGEVYIGGASLARGYLNRPDLTAERFVPDPFVPGARMYRTGDLARRLPDGQAEFAGRRDDQVKLRGFRIEFGEVEAALLALPGVREAAVLTDRDAAGEPRLIAAVGGEGLAPRPPGEWRAALSRRLPDYMLPALFVELERLPQTPNGKLDRAAVLERARAGGPAQVNQASPRDHIELTLYHLWQRLLVHTDIGIRDSFFDIGGTSISAIKLTHSIHEEFGETLSIRELMLHPTIEALGGRLREGAPDRPPSNLVEFRAGDGRGRVVCVHPAGGTAFCYLSLAKALPEHYGVYGVQSPGINPGEALLPTVEAMAESYLRLIEPLSEGPLVITGLSYGGLVAHEMGRRLALAGHTGVSVVLLDTRATDDTAAALAHTAPVEMAEFRDKLVKFNGMYPGIEDRQVEQYFRVYNHNRMTVRGYAVPSTPARLVLVRAEAGGADDDAFPDDVEEFWRGRAEGGFLVEHARCDHWEMLESAEVLRVAALIGTELSGVPTAGPPAPVRAPDERRSESAAAREAR</sequence>
<dbReference type="Gene3D" id="3.30.559.10">
    <property type="entry name" value="Chloramphenicol acetyltransferase-like domain"/>
    <property type="match status" value="1"/>
</dbReference>
<evidence type="ECO:0000256" key="3">
    <source>
        <dbReference type="ARBA" id="ARBA00022553"/>
    </source>
</evidence>
<dbReference type="InterPro" id="IPR001031">
    <property type="entry name" value="Thioesterase"/>
</dbReference>
<dbReference type="Pfam" id="PF00501">
    <property type="entry name" value="AMP-binding"/>
    <property type="match status" value="1"/>
</dbReference>
<dbReference type="GO" id="GO:0017000">
    <property type="term" value="P:antibiotic biosynthetic process"/>
    <property type="evidence" value="ECO:0007669"/>
    <property type="project" value="UniProtKB-ARBA"/>
</dbReference>
<dbReference type="InterPro" id="IPR020845">
    <property type="entry name" value="AMP-binding_CS"/>
</dbReference>
<dbReference type="SUPFAM" id="SSF52777">
    <property type="entry name" value="CoA-dependent acyltransferases"/>
    <property type="match status" value="2"/>
</dbReference>
<dbReference type="Gene3D" id="3.30.559.30">
    <property type="entry name" value="Nonribosomal peptide synthetase, condensation domain"/>
    <property type="match status" value="1"/>
</dbReference>
<dbReference type="PROSITE" id="PS50075">
    <property type="entry name" value="CARRIER"/>
    <property type="match status" value="1"/>
</dbReference>
<comment type="caution">
    <text evidence="6">The sequence shown here is derived from an EMBL/GenBank/DDBJ whole genome shotgun (WGS) entry which is preliminary data.</text>
</comment>
<evidence type="ECO:0000313" key="7">
    <source>
        <dbReference type="Proteomes" id="UP000253741"/>
    </source>
</evidence>
<dbReference type="InterPro" id="IPR020806">
    <property type="entry name" value="PKS_PP-bd"/>
</dbReference>
<dbReference type="Pfam" id="PF00550">
    <property type="entry name" value="PP-binding"/>
    <property type="match status" value="1"/>
</dbReference>
<dbReference type="SUPFAM" id="SSF53474">
    <property type="entry name" value="alpha/beta-Hydrolases"/>
    <property type="match status" value="1"/>
</dbReference>
<dbReference type="SMART" id="SM00823">
    <property type="entry name" value="PKS_PP"/>
    <property type="match status" value="1"/>
</dbReference>
<dbReference type="InterPro" id="IPR045851">
    <property type="entry name" value="AMP-bd_C_sf"/>
</dbReference>
<dbReference type="Gene3D" id="3.40.50.1820">
    <property type="entry name" value="alpha/beta hydrolase"/>
    <property type="match status" value="1"/>
</dbReference>
<keyword evidence="7" id="KW-1185">Reference proteome</keyword>
<evidence type="ECO:0000256" key="1">
    <source>
        <dbReference type="ARBA" id="ARBA00001957"/>
    </source>
</evidence>
<dbReference type="Gene3D" id="2.30.38.10">
    <property type="entry name" value="Luciferase, Domain 3"/>
    <property type="match status" value="1"/>
</dbReference>
<proteinExistence type="predicted"/>
<dbReference type="InterPro" id="IPR000873">
    <property type="entry name" value="AMP-dep_synth/lig_dom"/>
</dbReference>
<dbReference type="InterPro" id="IPR036736">
    <property type="entry name" value="ACP-like_sf"/>
</dbReference>
<accession>A0A370AZ76</accession>
<keyword evidence="2" id="KW-0596">Phosphopantetheine</keyword>
<dbReference type="GO" id="GO:0008610">
    <property type="term" value="P:lipid biosynthetic process"/>
    <property type="evidence" value="ECO:0007669"/>
    <property type="project" value="UniProtKB-ARBA"/>
</dbReference>
<dbReference type="GO" id="GO:0043041">
    <property type="term" value="P:amino acid activation for nonribosomal peptide biosynthetic process"/>
    <property type="evidence" value="ECO:0007669"/>
    <property type="project" value="TreeGrafter"/>
</dbReference>
<dbReference type="FunFam" id="2.30.38.10:FF:000001">
    <property type="entry name" value="Non-ribosomal peptide synthetase PvdI"/>
    <property type="match status" value="1"/>
</dbReference>
<evidence type="ECO:0000256" key="2">
    <source>
        <dbReference type="ARBA" id="ARBA00022450"/>
    </source>
</evidence>
<dbReference type="Pfam" id="PF00975">
    <property type="entry name" value="Thioesterase"/>
    <property type="match status" value="1"/>
</dbReference>
<dbReference type="PANTHER" id="PTHR45527">
    <property type="entry name" value="NONRIBOSOMAL PEPTIDE SYNTHETASE"/>
    <property type="match status" value="1"/>
</dbReference>
<dbReference type="CDD" id="cd05930">
    <property type="entry name" value="A_NRPS"/>
    <property type="match status" value="1"/>
</dbReference>
<dbReference type="SUPFAM" id="SSF47336">
    <property type="entry name" value="ACP-like"/>
    <property type="match status" value="1"/>
</dbReference>
<dbReference type="GO" id="GO:0003824">
    <property type="term" value="F:catalytic activity"/>
    <property type="evidence" value="ECO:0007669"/>
    <property type="project" value="InterPro"/>
</dbReference>
<dbReference type="InterPro" id="IPR020802">
    <property type="entry name" value="TesA-like"/>
</dbReference>
<dbReference type="SMART" id="SM00824">
    <property type="entry name" value="PKS_TE"/>
    <property type="match status" value="1"/>
</dbReference>
<feature type="domain" description="Carrier" evidence="5">
    <location>
        <begin position="1004"/>
        <end position="1079"/>
    </location>
</feature>
<evidence type="ECO:0000259" key="5">
    <source>
        <dbReference type="PROSITE" id="PS50075"/>
    </source>
</evidence>